<reference evidence="1 2" key="1">
    <citation type="submission" date="2016-07" db="EMBL/GenBank/DDBJ databases">
        <title>Characterization of isolates of Eisenbergiella tayi derived from blood cultures, using whole genome sequencing.</title>
        <authorList>
            <person name="Burdz T."/>
            <person name="Wiebe D."/>
            <person name="Huynh C."/>
            <person name="Bernard K."/>
        </authorList>
    </citation>
    <scope>NUCLEOTIDE SEQUENCE [LARGE SCALE GENOMIC DNA]</scope>
    <source>
        <strain evidence="1 2">NML 120489</strain>
    </source>
</reference>
<organism evidence="1 2">
    <name type="scientific">Eisenbergiella tayi</name>
    <dbReference type="NCBI Taxonomy" id="1432052"/>
    <lineage>
        <taxon>Bacteria</taxon>
        <taxon>Bacillati</taxon>
        <taxon>Bacillota</taxon>
        <taxon>Clostridia</taxon>
        <taxon>Lachnospirales</taxon>
        <taxon>Lachnospiraceae</taxon>
        <taxon>Eisenbergiella</taxon>
    </lineage>
</organism>
<dbReference type="AlphaFoldDB" id="A0A1E3AMC5"/>
<protein>
    <submittedName>
        <fullName evidence="1">Uncharacterized protein</fullName>
    </submittedName>
</protein>
<dbReference type="Proteomes" id="UP000095003">
    <property type="component" value="Unassembled WGS sequence"/>
</dbReference>
<evidence type="ECO:0000313" key="1">
    <source>
        <dbReference type="EMBL" id="ODM09858.1"/>
    </source>
</evidence>
<gene>
    <name evidence="1" type="ORF">BEH84_04226</name>
</gene>
<comment type="caution">
    <text evidence="1">The sequence shown here is derived from an EMBL/GenBank/DDBJ whole genome shotgun (WGS) entry which is preliminary data.</text>
</comment>
<evidence type="ECO:0000313" key="2">
    <source>
        <dbReference type="Proteomes" id="UP000095003"/>
    </source>
</evidence>
<name>A0A1E3AMC5_9FIRM</name>
<sequence>MREEIVESSGNIDFRGFPSLWTLMAEQKMEERI</sequence>
<proteinExistence type="predicted"/>
<dbReference type="EMBL" id="MCGI01000004">
    <property type="protein sequence ID" value="ODM09858.1"/>
    <property type="molecule type" value="Genomic_DNA"/>
</dbReference>
<accession>A0A1E3AMC5</accession>